<feature type="domain" description="Radical SAM core" evidence="6">
    <location>
        <begin position="88"/>
        <end position="315"/>
    </location>
</feature>
<dbReference type="InterPro" id="IPR013785">
    <property type="entry name" value="Aldolase_TIM"/>
</dbReference>
<dbReference type="RefSeq" id="WP_004512039.1">
    <property type="nucleotide sequence ID" value="NC_007517.1"/>
</dbReference>
<protein>
    <submittedName>
        <fullName evidence="7">Radical SAM domain iron-sulfur cluster-binding oxidoreductase</fullName>
    </submittedName>
</protein>
<dbReference type="GO" id="GO:0046872">
    <property type="term" value="F:metal ion binding"/>
    <property type="evidence" value="ECO:0007669"/>
    <property type="project" value="UniProtKB-KW"/>
</dbReference>
<keyword evidence="3" id="KW-0479">Metal-binding</keyword>
<dbReference type="HOGENOM" id="CLU_023791_0_0_7"/>
<keyword evidence="8" id="KW-1185">Reference proteome</keyword>
<dbReference type="KEGG" id="gme:Gmet_1807"/>
<dbReference type="PANTHER" id="PTHR43306">
    <property type="entry name" value="7,8-DIHYDRO-6-HYDROXYMETHYLPTERIN DIMETHYLTRANSFERASE"/>
    <property type="match status" value="1"/>
</dbReference>
<dbReference type="SFLD" id="SFLDG01067">
    <property type="entry name" value="SPASM/twitch_domain_containing"/>
    <property type="match status" value="1"/>
</dbReference>
<dbReference type="Gene3D" id="3.20.20.70">
    <property type="entry name" value="Aldolase class I"/>
    <property type="match status" value="1"/>
</dbReference>
<dbReference type="Pfam" id="PF04055">
    <property type="entry name" value="Radical_SAM"/>
    <property type="match status" value="1"/>
</dbReference>
<dbReference type="InterPro" id="IPR034474">
    <property type="entry name" value="Methyltransferase_Class_D"/>
</dbReference>
<keyword evidence="2" id="KW-0949">S-adenosyl-L-methionine</keyword>
<keyword evidence="4" id="KW-0408">Iron</keyword>
<dbReference type="InterPro" id="IPR058240">
    <property type="entry name" value="rSAM_sf"/>
</dbReference>
<dbReference type="InterPro" id="IPR054698">
    <property type="entry name" value="rSAM_Se_TrsS"/>
</dbReference>
<dbReference type="EMBL" id="CP000148">
    <property type="protein sequence ID" value="ABB32036.1"/>
    <property type="molecule type" value="Genomic_DNA"/>
</dbReference>
<evidence type="ECO:0000259" key="6">
    <source>
        <dbReference type="PROSITE" id="PS51918"/>
    </source>
</evidence>
<evidence type="ECO:0000256" key="3">
    <source>
        <dbReference type="ARBA" id="ARBA00022723"/>
    </source>
</evidence>
<dbReference type="STRING" id="269799.Gmet_1807"/>
<dbReference type="GO" id="GO:0003824">
    <property type="term" value="F:catalytic activity"/>
    <property type="evidence" value="ECO:0007669"/>
    <property type="project" value="InterPro"/>
</dbReference>
<dbReference type="GO" id="GO:0051536">
    <property type="term" value="F:iron-sulfur cluster binding"/>
    <property type="evidence" value="ECO:0007669"/>
    <property type="project" value="UniProtKB-KW"/>
</dbReference>
<gene>
    <name evidence="7" type="ordered locus">Gmet_1807</name>
</gene>
<dbReference type="AlphaFoldDB" id="Q39UN8"/>
<evidence type="ECO:0000256" key="4">
    <source>
        <dbReference type="ARBA" id="ARBA00023004"/>
    </source>
</evidence>
<accession>Q39UN8</accession>
<dbReference type="PROSITE" id="PS51918">
    <property type="entry name" value="RADICAL_SAM"/>
    <property type="match status" value="1"/>
</dbReference>
<evidence type="ECO:0000256" key="2">
    <source>
        <dbReference type="ARBA" id="ARBA00022691"/>
    </source>
</evidence>
<dbReference type="PANTHER" id="PTHR43306:SF1">
    <property type="entry name" value="7,8-DIHYDRO-6-HYDROXYMETHYLPTERIN DIMETHYLTRANSFERASE"/>
    <property type="match status" value="1"/>
</dbReference>
<dbReference type="NCBIfam" id="NF045646">
    <property type="entry name" value="rSAM_Se_TrsS"/>
    <property type="match status" value="1"/>
</dbReference>
<organism evidence="7 8">
    <name type="scientific">Geobacter metallireducens (strain ATCC 53774 / DSM 7210 / GS-15)</name>
    <dbReference type="NCBI Taxonomy" id="269799"/>
    <lineage>
        <taxon>Bacteria</taxon>
        <taxon>Pseudomonadati</taxon>
        <taxon>Thermodesulfobacteriota</taxon>
        <taxon>Desulfuromonadia</taxon>
        <taxon>Geobacterales</taxon>
        <taxon>Geobacteraceae</taxon>
        <taxon>Geobacter</taxon>
    </lineage>
</organism>
<evidence type="ECO:0000313" key="8">
    <source>
        <dbReference type="Proteomes" id="UP000007073"/>
    </source>
</evidence>
<comment type="cofactor">
    <cofactor evidence="1">
        <name>[4Fe-4S] cluster</name>
        <dbReference type="ChEBI" id="CHEBI:49883"/>
    </cofactor>
</comment>
<dbReference type="CDD" id="cd01335">
    <property type="entry name" value="Radical_SAM"/>
    <property type="match status" value="1"/>
</dbReference>
<dbReference type="SUPFAM" id="SSF102114">
    <property type="entry name" value="Radical SAM enzymes"/>
    <property type="match status" value="1"/>
</dbReference>
<dbReference type="Pfam" id="PF23545">
    <property type="entry name" value="Zn_ribbon_HMPTM"/>
    <property type="match status" value="1"/>
</dbReference>
<evidence type="ECO:0000256" key="1">
    <source>
        <dbReference type="ARBA" id="ARBA00001966"/>
    </source>
</evidence>
<dbReference type="SFLD" id="SFLDS00029">
    <property type="entry name" value="Radical_SAM"/>
    <property type="match status" value="1"/>
</dbReference>
<name>Q39UN8_GEOMG</name>
<dbReference type="InterPro" id="IPR007197">
    <property type="entry name" value="rSAM"/>
</dbReference>
<proteinExistence type="predicted"/>
<dbReference type="SFLD" id="SFLDG01100">
    <property type="entry name" value="methyltransferase_(Class_D)"/>
    <property type="match status" value="1"/>
</dbReference>
<reference evidence="7 8" key="2">
    <citation type="journal article" date="2009" name="BMC Microbiol.">
        <title>The genome sequence of Geobacter metallireducens: features of metabolism, physiology and regulation common and dissimilar to Geobacter sulfurreducens.</title>
        <authorList>
            <person name="Aklujkar M."/>
            <person name="Krushkal J."/>
            <person name="DiBartolo G."/>
            <person name="Lapidus A."/>
            <person name="Land M.L."/>
            <person name="Lovley D.R."/>
        </authorList>
    </citation>
    <scope>NUCLEOTIDE SEQUENCE [LARGE SCALE GENOMIC DNA]</scope>
    <source>
        <strain evidence="8">ATCC 53774 / DSM 7210 / GS-15</strain>
    </source>
</reference>
<keyword evidence="5" id="KW-0411">Iron-sulfur</keyword>
<evidence type="ECO:0000313" key="7">
    <source>
        <dbReference type="EMBL" id="ABB32036.1"/>
    </source>
</evidence>
<dbReference type="eggNOG" id="COG1964">
    <property type="taxonomic scope" value="Bacteria"/>
</dbReference>
<dbReference type="InterPro" id="IPR056488">
    <property type="entry name" value="Zn_ribbon_HMPTM"/>
</dbReference>
<evidence type="ECO:0000256" key="5">
    <source>
        <dbReference type="ARBA" id="ARBA00023014"/>
    </source>
</evidence>
<reference evidence="7 8" key="1">
    <citation type="submission" date="2005-10" db="EMBL/GenBank/DDBJ databases">
        <title>Complete sequence of Geobacter metallireducens GS-15.</title>
        <authorList>
            <consortium name="US DOE Joint Genome Institute"/>
            <person name="Copeland A."/>
            <person name="Lucas S."/>
            <person name="Lapidus A."/>
            <person name="Barry K."/>
            <person name="Detter J.C."/>
            <person name="Glavina T."/>
            <person name="Hammon N."/>
            <person name="Israni S."/>
            <person name="Pitluck S."/>
            <person name="Di Bartolo G."/>
            <person name="Chain P."/>
            <person name="Schmutz J."/>
            <person name="Larimer F."/>
            <person name="Land M."/>
            <person name="Kyrpides N."/>
            <person name="Ivanova N."/>
            <person name="Richardson P."/>
        </authorList>
    </citation>
    <scope>NUCLEOTIDE SEQUENCE [LARGE SCALE GENOMIC DNA]</scope>
    <source>
        <strain evidence="8">ATCC 53774 / DSM 7210 / GS-15</strain>
    </source>
</reference>
<sequence length="465" mass="50431">METVNLGETESICPVCLKRIAATRQVLGDEVFQVKECDEHGSFRTLIWRGKPSLAEWRRPKPPVHPELCYGTVEQGCPFDCGLCSAHAQMPCSVLLEVTDRCNLQCAVCFADSGRKDSVDTSLDRITWLLERAMAAAGPCNLQLSGGEPTLRDDLPEIVAAARRIGFSFIQLNTNGLRLAADGNYAARLRSAGLSAVFLQFDGVDDGIYRTLRGRPLLEQKLRAVRHAGEAGLGVILVPTIVSGVNSHAVGAIVRQALQLAPIVRGIHFQPVSYFGRFPEQGCGNRFTLPELMGCLEEQTDGLLRLADFSPPGGEHAHCSFHATYLYSADGGLRSLGAMGGDSCCTTDCGSGGIRRTVDTVSRRWKLPSAAPCCGNPRESEQTDCCESGRSNPVRVEGAIDLDSFLRDVATRSLTISAMAFQDAENLDLERLRGCCISVVSPDGLLVPFCAYNLTSRDGRSLYRR</sequence>
<dbReference type="Proteomes" id="UP000007073">
    <property type="component" value="Chromosome"/>
</dbReference>